<protein>
    <submittedName>
        <fullName evidence="2">Uncharacterized protein</fullName>
    </submittedName>
</protein>
<feature type="region of interest" description="Disordered" evidence="1">
    <location>
        <begin position="25"/>
        <end position="51"/>
    </location>
</feature>
<keyword evidence="3" id="KW-1185">Reference proteome</keyword>
<dbReference type="EMBL" id="LT985188">
    <property type="protein sequence ID" value="SPD87951.1"/>
    <property type="molecule type" value="Genomic_DNA"/>
</dbReference>
<dbReference type="Proteomes" id="UP000238164">
    <property type="component" value="Chromosome 1"/>
</dbReference>
<dbReference type="KEGG" id="mgg:MPLG2_2921"/>
<evidence type="ECO:0000313" key="3">
    <source>
        <dbReference type="Proteomes" id="UP000238164"/>
    </source>
</evidence>
<organism evidence="2 3">
    <name type="scientific">Micropruina glycogenica</name>
    <dbReference type="NCBI Taxonomy" id="75385"/>
    <lineage>
        <taxon>Bacteria</taxon>
        <taxon>Bacillati</taxon>
        <taxon>Actinomycetota</taxon>
        <taxon>Actinomycetes</taxon>
        <taxon>Propionibacteriales</taxon>
        <taxon>Nocardioidaceae</taxon>
        <taxon>Micropruina</taxon>
    </lineage>
</organism>
<evidence type="ECO:0000256" key="1">
    <source>
        <dbReference type="SAM" id="MobiDB-lite"/>
    </source>
</evidence>
<proteinExistence type="predicted"/>
<feature type="region of interest" description="Disordered" evidence="1">
    <location>
        <begin position="67"/>
        <end position="95"/>
    </location>
</feature>
<reference evidence="2 3" key="1">
    <citation type="submission" date="2018-02" db="EMBL/GenBank/DDBJ databases">
        <authorList>
            <person name="Cohen D.B."/>
            <person name="Kent A.D."/>
        </authorList>
    </citation>
    <scope>NUCLEOTIDE SEQUENCE [LARGE SCALE GENOMIC DNA]</scope>
    <source>
        <strain evidence="2">1</strain>
    </source>
</reference>
<gene>
    <name evidence="2" type="ORF">MPLG2_2921</name>
</gene>
<dbReference type="AlphaFoldDB" id="A0A2N9JK69"/>
<accession>A0A2N9JK69</accession>
<evidence type="ECO:0000313" key="2">
    <source>
        <dbReference type="EMBL" id="SPD87951.1"/>
    </source>
</evidence>
<sequence>MWVPNTIADNVPHSKYAYIRCGRRPQRAGERIRPPGSGAAGGQRFGRHRPRGRQRLRVHTAVRVVTDRRGVGTGQLSTNHAHDLRNHHRRAGRPTSRVVTVHPVRDDAGFQGASLDVFQDTMDLGAWSDRAASMRVVQG</sequence>
<name>A0A2N9JK69_9ACTN</name>